<sequence>MKCNINRKSFLEILCIALQKIEFTCLTAIQDYIKHISPTEEYNNIETFVKNHRTVLKELGIKNESTELANNMPISIQVQLMEMKIFENIEHQLMDAEQHYIPIKGCDCRIFNNKFKMSSTKLNAKVELYTSKEKE</sequence>
<organism evidence="1 4">
    <name type="scientific">Rhizophagus irregularis</name>
    <dbReference type="NCBI Taxonomy" id="588596"/>
    <lineage>
        <taxon>Eukaryota</taxon>
        <taxon>Fungi</taxon>
        <taxon>Fungi incertae sedis</taxon>
        <taxon>Mucoromycota</taxon>
        <taxon>Glomeromycotina</taxon>
        <taxon>Glomeromycetes</taxon>
        <taxon>Glomerales</taxon>
        <taxon>Glomeraceae</taxon>
        <taxon>Rhizophagus</taxon>
    </lineage>
</organism>
<dbReference type="EMBL" id="LLXJ01000876">
    <property type="protein sequence ID" value="PKC05444.1"/>
    <property type="molecule type" value="Genomic_DNA"/>
</dbReference>
<reference evidence="1 4" key="2">
    <citation type="submission" date="2017-09" db="EMBL/GenBank/DDBJ databases">
        <title>Extensive intraspecific genome diversity in a model arbuscular mycorrhizal fungus.</title>
        <authorList>
            <person name="Chen E.C."/>
            <person name="Morin E."/>
            <person name="Beaudet D."/>
            <person name="Noel J."/>
            <person name="Ndikumana S."/>
            <person name="Charron P."/>
            <person name="St-Onge C."/>
            <person name="Giorgi J."/>
            <person name="Grigoriev I.V."/>
            <person name="Roux C."/>
            <person name="Martin F.M."/>
            <person name="Corradi N."/>
        </authorList>
    </citation>
    <scope>NUCLEOTIDE SEQUENCE [LARGE SCALE GENOMIC DNA]</scope>
    <source>
        <strain evidence="1 4">A5</strain>
    </source>
</reference>
<evidence type="ECO:0000313" key="2">
    <source>
        <dbReference type="EMBL" id="PKC58678.1"/>
    </source>
</evidence>
<dbReference type="EMBL" id="LLXH01001488">
    <property type="protein sequence ID" value="PKC58678.1"/>
    <property type="molecule type" value="Genomic_DNA"/>
</dbReference>
<proteinExistence type="predicted"/>
<reference evidence="2 3" key="4">
    <citation type="submission" date="2017-10" db="EMBL/GenBank/DDBJ databases">
        <title>Genome analyses suggest a sexual origin of heterokaryosis in a supposedly ancient asexual fungus.</title>
        <authorList>
            <person name="Corradi N."/>
            <person name="Sedzielewska K."/>
            <person name="Noel J."/>
            <person name="Charron P."/>
            <person name="Farinelli L."/>
            <person name="Marton T."/>
            <person name="Kruger M."/>
            <person name="Pelin A."/>
            <person name="Brachmann A."/>
            <person name="Corradi N."/>
        </authorList>
    </citation>
    <scope>NUCLEOTIDE SEQUENCE [LARGE SCALE GENOMIC DNA]</scope>
    <source>
        <strain evidence="2 3">A1</strain>
    </source>
</reference>
<evidence type="ECO:0000313" key="3">
    <source>
        <dbReference type="Proteomes" id="UP000232688"/>
    </source>
</evidence>
<evidence type="ECO:0000313" key="4">
    <source>
        <dbReference type="Proteomes" id="UP000232722"/>
    </source>
</evidence>
<dbReference type="Proteomes" id="UP000232688">
    <property type="component" value="Unassembled WGS sequence"/>
</dbReference>
<gene>
    <name evidence="2" type="ORF">RhiirA1_470608</name>
    <name evidence="1" type="ORF">RhiirA5_420916</name>
</gene>
<reference evidence="2 3" key="3">
    <citation type="submission" date="2017-10" db="EMBL/GenBank/DDBJ databases">
        <title>Extensive intraspecific genome diversity in a model arbuscular mycorrhizal fungus.</title>
        <authorList>
            <person name="Chen E.C.H."/>
            <person name="Morin E."/>
            <person name="Baudet D."/>
            <person name="Noel J."/>
            <person name="Ndikumana S."/>
            <person name="Charron P."/>
            <person name="St-Onge C."/>
            <person name="Giorgi J."/>
            <person name="Grigoriev I.V."/>
            <person name="Roux C."/>
            <person name="Martin F.M."/>
            <person name="Corradi N."/>
        </authorList>
    </citation>
    <scope>NUCLEOTIDE SEQUENCE [LARGE SCALE GENOMIC DNA]</scope>
    <source>
        <strain evidence="2 3">A1</strain>
    </source>
</reference>
<dbReference type="VEuPathDB" id="FungiDB:RhiirFUN_011794"/>
<dbReference type="VEuPathDB" id="FungiDB:RhiirA1_470608"/>
<dbReference type="AlphaFoldDB" id="A0A2I1F6U2"/>
<accession>A0A2I1F6U2</accession>
<dbReference type="Proteomes" id="UP000232722">
    <property type="component" value="Unassembled WGS sequence"/>
</dbReference>
<protein>
    <submittedName>
        <fullName evidence="1">Uncharacterized protein</fullName>
    </submittedName>
</protein>
<reference evidence="1 4" key="1">
    <citation type="submission" date="2016-04" db="EMBL/GenBank/DDBJ databases">
        <title>Genome analyses suggest a sexual origin of heterokaryosis in a supposedly ancient asexual fungus.</title>
        <authorList>
            <person name="Ropars J."/>
            <person name="Sedzielewska K."/>
            <person name="Noel J."/>
            <person name="Charron P."/>
            <person name="Farinelli L."/>
            <person name="Marton T."/>
            <person name="Kruger M."/>
            <person name="Pelin A."/>
            <person name="Brachmann A."/>
            <person name="Corradi N."/>
        </authorList>
    </citation>
    <scope>NUCLEOTIDE SEQUENCE [LARGE SCALE GENOMIC DNA]</scope>
    <source>
        <strain evidence="1 4">A5</strain>
    </source>
</reference>
<name>A0A2I1F6U2_9GLOM</name>
<evidence type="ECO:0000313" key="1">
    <source>
        <dbReference type="EMBL" id="PKC05444.1"/>
    </source>
</evidence>
<dbReference type="OrthoDB" id="10324039at2759"/>
<comment type="caution">
    <text evidence="1">The sequence shown here is derived from an EMBL/GenBank/DDBJ whole genome shotgun (WGS) entry which is preliminary data.</text>
</comment>